<reference evidence="1" key="1">
    <citation type="submission" date="2014-11" db="EMBL/GenBank/DDBJ databases">
        <authorList>
            <person name="Amaro Gonzalez C."/>
        </authorList>
    </citation>
    <scope>NUCLEOTIDE SEQUENCE</scope>
</reference>
<dbReference type="EMBL" id="GBXM01028870">
    <property type="protein sequence ID" value="JAH79707.1"/>
    <property type="molecule type" value="Transcribed_RNA"/>
</dbReference>
<accession>A0A0E9VNQ1</accession>
<protein>
    <submittedName>
        <fullName evidence="1">Uncharacterized protein</fullName>
    </submittedName>
</protein>
<dbReference type="AlphaFoldDB" id="A0A0E9VNQ1"/>
<organism evidence="1">
    <name type="scientific">Anguilla anguilla</name>
    <name type="common">European freshwater eel</name>
    <name type="synonym">Muraena anguilla</name>
    <dbReference type="NCBI Taxonomy" id="7936"/>
    <lineage>
        <taxon>Eukaryota</taxon>
        <taxon>Metazoa</taxon>
        <taxon>Chordata</taxon>
        <taxon>Craniata</taxon>
        <taxon>Vertebrata</taxon>
        <taxon>Euteleostomi</taxon>
        <taxon>Actinopterygii</taxon>
        <taxon>Neopterygii</taxon>
        <taxon>Teleostei</taxon>
        <taxon>Anguilliformes</taxon>
        <taxon>Anguillidae</taxon>
        <taxon>Anguilla</taxon>
    </lineage>
</organism>
<evidence type="ECO:0000313" key="1">
    <source>
        <dbReference type="EMBL" id="JAH79707.1"/>
    </source>
</evidence>
<proteinExistence type="predicted"/>
<sequence>MAVPLKTESYCCRNIFNPRLQFPADELLNIG</sequence>
<name>A0A0E9VNQ1_ANGAN</name>
<reference evidence="1" key="2">
    <citation type="journal article" date="2015" name="Fish Shellfish Immunol.">
        <title>Early steps in the European eel (Anguilla anguilla)-Vibrio vulnificus interaction in the gills: Role of the RtxA13 toxin.</title>
        <authorList>
            <person name="Callol A."/>
            <person name="Pajuelo D."/>
            <person name="Ebbesson L."/>
            <person name="Teles M."/>
            <person name="MacKenzie S."/>
            <person name="Amaro C."/>
        </authorList>
    </citation>
    <scope>NUCLEOTIDE SEQUENCE</scope>
</reference>